<accession>A0A507FBS9</accession>
<dbReference type="PANTHER" id="PTHR45856">
    <property type="entry name" value="ALPHA/BETA-HYDROLASES SUPERFAMILY PROTEIN"/>
    <property type="match status" value="1"/>
</dbReference>
<evidence type="ECO:0000313" key="5">
    <source>
        <dbReference type="Proteomes" id="UP000320333"/>
    </source>
</evidence>
<dbReference type="InterPro" id="IPR002921">
    <property type="entry name" value="Fungal_lipase-type"/>
</dbReference>
<protein>
    <recommendedName>
        <fullName evidence="3">Fungal lipase-type domain-containing protein</fullName>
    </recommendedName>
</protein>
<dbReference type="GO" id="GO:0006629">
    <property type="term" value="P:lipid metabolic process"/>
    <property type="evidence" value="ECO:0007669"/>
    <property type="project" value="InterPro"/>
</dbReference>
<dbReference type="OrthoDB" id="426718at2759"/>
<feature type="compositionally biased region" description="Basic and acidic residues" evidence="1">
    <location>
        <begin position="316"/>
        <end position="326"/>
    </location>
</feature>
<evidence type="ECO:0000256" key="1">
    <source>
        <dbReference type="SAM" id="MobiDB-lite"/>
    </source>
</evidence>
<keyword evidence="5" id="KW-1185">Reference proteome</keyword>
<dbReference type="STRING" id="246404.A0A507FBS9"/>
<dbReference type="CDD" id="cd00519">
    <property type="entry name" value="Lipase_3"/>
    <property type="match status" value="1"/>
</dbReference>
<comment type="caution">
    <text evidence="4">The sequence shown here is derived from an EMBL/GenBank/DDBJ whole genome shotgun (WGS) entry which is preliminary data.</text>
</comment>
<sequence>MAHKSDALDETKAHEQFDEVAAEAVSHDLTDWPRWSQLLSAHVVRWIDSIFVVVINGIALGCALLVGAVGYLLLGPISNAVFPYLTTTFKIPVTPSKPVSSVVASSLPSEKMNVHPNSITASSPLFFSAFAEKMRLDPVFADHAIHEGLCRVPNSVEKKSRPPFNVWMAKLFIHLAALSYESSEVIAHFSSLYGLEVETVAGDGTTVNIFYSVENNFIILAFCGSSPFDLSEFLAGAMIQKAKAEGDVLPGAVHEAYLNMLHFPDAKTEEKEVEGMVRIVSESAQARQQKTAIAPGLSVLAILKALDTQVFPKFENRGRKTHENGGSHESSAVVNGHSESATTVTTSSNKSEFKEPFIWFTGHSTGACLASLVLAHLVHAKSPLVTHHLIKGCYTFGSPKCGDSEFASAVAKACTANQIVLYRVVNANDIVPSFPLGSSQSSRSNESESNIKWKLRRASDYKHVGVPVILHYDTPGYTVGAGRDLECIVKNTMWFFAVRVPAAFGRVITGRATVVGVFQTGWPFPWEHLPVEYDKRLK</sequence>
<dbReference type="Pfam" id="PF01764">
    <property type="entry name" value="Lipase_3"/>
    <property type="match status" value="1"/>
</dbReference>
<gene>
    <name evidence="4" type="ORF">CcCBS67573_g04944</name>
</gene>
<dbReference type="EMBL" id="QEAP01000164">
    <property type="protein sequence ID" value="TPX73791.1"/>
    <property type="molecule type" value="Genomic_DNA"/>
</dbReference>
<dbReference type="Proteomes" id="UP000320333">
    <property type="component" value="Unassembled WGS sequence"/>
</dbReference>
<evidence type="ECO:0000259" key="3">
    <source>
        <dbReference type="Pfam" id="PF01764"/>
    </source>
</evidence>
<dbReference type="SUPFAM" id="SSF53474">
    <property type="entry name" value="alpha/beta-Hydrolases"/>
    <property type="match status" value="1"/>
</dbReference>
<dbReference type="PANTHER" id="PTHR45856:SF24">
    <property type="entry name" value="FUNGAL LIPASE-LIKE DOMAIN-CONTAINING PROTEIN"/>
    <property type="match status" value="1"/>
</dbReference>
<feature type="domain" description="Fungal lipase-type" evidence="3">
    <location>
        <begin position="350"/>
        <end position="436"/>
    </location>
</feature>
<dbReference type="AlphaFoldDB" id="A0A507FBS9"/>
<reference evidence="4 5" key="1">
    <citation type="journal article" date="2019" name="Sci. Rep.">
        <title>Comparative genomics of chytrid fungi reveal insights into the obligate biotrophic and pathogenic lifestyle of Synchytrium endobioticum.</title>
        <authorList>
            <person name="van de Vossenberg B.T.L.H."/>
            <person name="Warris S."/>
            <person name="Nguyen H.D.T."/>
            <person name="van Gent-Pelzer M.P.E."/>
            <person name="Joly D.L."/>
            <person name="van de Geest H.C."/>
            <person name="Bonants P.J.M."/>
            <person name="Smith D.S."/>
            <person name="Levesque C.A."/>
            <person name="van der Lee T.A.J."/>
        </authorList>
    </citation>
    <scope>NUCLEOTIDE SEQUENCE [LARGE SCALE GENOMIC DNA]</scope>
    <source>
        <strain evidence="4 5">CBS 675.73</strain>
    </source>
</reference>
<dbReference type="InterPro" id="IPR029058">
    <property type="entry name" value="AB_hydrolase_fold"/>
</dbReference>
<dbReference type="InterPro" id="IPR051218">
    <property type="entry name" value="Sec_MonoDiacylglyc_Lipase"/>
</dbReference>
<evidence type="ECO:0000256" key="2">
    <source>
        <dbReference type="SAM" id="Phobius"/>
    </source>
</evidence>
<feature type="transmembrane region" description="Helical" evidence="2">
    <location>
        <begin position="50"/>
        <end position="74"/>
    </location>
</feature>
<feature type="compositionally biased region" description="Polar residues" evidence="1">
    <location>
        <begin position="327"/>
        <end position="347"/>
    </location>
</feature>
<proteinExistence type="predicted"/>
<keyword evidence="2" id="KW-0812">Transmembrane</keyword>
<name>A0A507FBS9_9FUNG</name>
<dbReference type="Gene3D" id="3.40.50.1820">
    <property type="entry name" value="alpha/beta hydrolase"/>
    <property type="match status" value="1"/>
</dbReference>
<organism evidence="4 5">
    <name type="scientific">Chytriomyces confervae</name>
    <dbReference type="NCBI Taxonomy" id="246404"/>
    <lineage>
        <taxon>Eukaryota</taxon>
        <taxon>Fungi</taxon>
        <taxon>Fungi incertae sedis</taxon>
        <taxon>Chytridiomycota</taxon>
        <taxon>Chytridiomycota incertae sedis</taxon>
        <taxon>Chytridiomycetes</taxon>
        <taxon>Chytridiales</taxon>
        <taxon>Chytriomycetaceae</taxon>
        <taxon>Chytriomyces</taxon>
    </lineage>
</organism>
<keyword evidence="2" id="KW-0472">Membrane</keyword>
<keyword evidence="2" id="KW-1133">Transmembrane helix</keyword>
<feature type="region of interest" description="Disordered" evidence="1">
    <location>
        <begin position="316"/>
        <end position="347"/>
    </location>
</feature>
<evidence type="ECO:0000313" key="4">
    <source>
        <dbReference type="EMBL" id="TPX73791.1"/>
    </source>
</evidence>